<feature type="domain" description="Galactosyltransferase C-terminal" evidence="3">
    <location>
        <begin position="149"/>
        <end position="186"/>
    </location>
</feature>
<dbReference type="eggNOG" id="COG1216">
    <property type="taxonomic scope" value="Bacteria"/>
</dbReference>
<reference evidence="4 5" key="1">
    <citation type="journal article" date="2008" name="Int. J. Syst. Evol. Microbiol.">
        <title>Bizionia argentinensis sp. nov., isolated from surface marine water in Antarctica.</title>
        <authorList>
            <person name="Bercovich A."/>
            <person name="Vazquez S.C."/>
            <person name="Yankilevich P."/>
            <person name="Coria S.H."/>
            <person name="Foti M."/>
            <person name="Hernandez E."/>
            <person name="Vidal A."/>
            <person name="Ruberto L."/>
            <person name="Melo C."/>
            <person name="Marenssi S."/>
            <person name="Criscuolo M."/>
            <person name="Memoli M."/>
            <person name="Arguelles M."/>
            <person name="Mac Cormack W.P."/>
        </authorList>
    </citation>
    <scope>NUCLEOTIDE SEQUENCE [LARGE SCALE GENOMIC DNA]</scope>
    <source>
        <strain evidence="4 5">JUB59</strain>
    </source>
</reference>
<dbReference type="Pfam" id="PF00535">
    <property type="entry name" value="Glycos_transf_2"/>
    <property type="match status" value="1"/>
</dbReference>
<dbReference type="PANTHER" id="PTHR43685">
    <property type="entry name" value="GLYCOSYLTRANSFERASE"/>
    <property type="match status" value="1"/>
</dbReference>
<dbReference type="InterPro" id="IPR050834">
    <property type="entry name" value="Glycosyltransf_2"/>
</dbReference>
<evidence type="ECO:0000259" key="2">
    <source>
        <dbReference type="Pfam" id="PF00535"/>
    </source>
</evidence>
<dbReference type="InterPro" id="IPR001173">
    <property type="entry name" value="Glyco_trans_2-like"/>
</dbReference>
<accession>G2EAS9</accession>
<name>G2EAS9_9FLAO</name>
<dbReference type="PANTHER" id="PTHR43685:SF2">
    <property type="entry name" value="GLYCOSYLTRANSFERASE 2-LIKE DOMAIN-CONTAINING PROTEIN"/>
    <property type="match status" value="1"/>
</dbReference>
<gene>
    <name evidence="4" type="ORF">BZARG_611</name>
</gene>
<organism evidence="4 5">
    <name type="scientific">Bizionia argentinensis JUB59</name>
    <dbReference type="NCBI Taxonomy" id="1046627"/>
    <lineage>
        <taxon>Bacteria</taxon>
        <taxon>Pseudomonadati</taxon>
        <taxon>Bacteroidota</taxon>
        <taxon>Flavobacteriia</taxon>
        <taxon>Flavobacteriales</taxon>
        <taxon>Flavobacteriaceae</taxon>
        <taxon>Bizionia</taxon>
    </lineage>
</organism>
<dbReference type="AlphaFoldDB" id="G2EAS9"/>
<dbReference type="Gene3D" id="3.90.550.10">
    <property type="entry name" value="Spore Coat Polysaccharide Biosynthesis Protein SpsA, Chain A"/>
    <property type="match status" value="1"/>
</dbReference>
<dbReference type="EMBL" id="AFXZ01000009">
    <property type="protein sequence ID" value="EGV44460.1"/>
    <property type="molecule type" value="Genomic_DNA"/>
</dbReference>
<comment type="caution">
    <text evidence="4">The sequence shown here is derived from an EMBL/GenBank/DDBJ whole genome shotgun (WGS) entry which is preliminary data.</text>
</comment>
<evidence type="ECO:0000313" key="5">
    <source>
        <dbReference type="Proteomes" id="UP000003730"/>
    </source>
</evidence>
<evidence type="ECO:0000256" key="1">
    <source>
        <dbReference type="ARBA" id="ARBA00022679"/>
    </source>
</evidence>
<keyword evidence="1 4" id="KW-0808">Transferase</keyword>
<evidence type="ECO:0000259" key="3">
    <source>
        <dbReference type="Pfam" id="PF02709"/>
    </source>
</evidence>
<sequence length="366" mass="42283">MFVIIYPYRNREVSCVEFSLKSLQAQTNKNFKVIFIDYGSEDSYAHAAEEVVNKFDFATYLYIGHAGLLWNKSKALNYGIKKAQSAFIITADVDVLFSNNFIETASKLVELNSYSLFKIGYLSKQVTLQQQKQLNLNTIETTHIGDTFGIGLFSKSTLESVGGLDEFFHFYGSEDEDLNYRIQLSGAIANSCGELLLYHQWHERYPQKRDNQLTPVPRLKNIMRINQRQFLWHTAQKIVHPNSKNWGHVYSKAEAQILENPQSIIQLENISAHIEHFFGDAISNYRGSVVQVIITEAAYYKTLKYQVKKIMGKQTQPYMTMKAVNDLILKAIVFHYRDHNYAYDISEDLKQICFTIDLKTTKNEEL</sequence>
<dbReference type="SUPFAM" id="SSF53448">
    <property type="entry name" value="Nucleotide-diphospho-sugar transferases"/>
    <property type="match status" value="1"/>
</dbReference>
<dbReference type="Proteomes" id="UP000003730">
    <property type="component" value="Unassembled WGS sequence"/>
</dbReference>
<dbReference type="STRING" id="1046627.BZARG_611"/>
<protein>
    <submittedName>
        <fullName evidence="4">Glycosyltransferase</fullName>
    </submittedName>
</protein>
<dbReference type="GO" id="GO:0016740">
    <property type="term" value="F:transferase activity"/>
    <property type="evidence" value="ECO:0007669"/>
    <property type="project" value="UniProtKB-KW"/>
</dbReference>
<dbReference type="OrthoDB" id="6717394at2"/>
<evidence type="ECO:0000313" key="4">
    <source>
        <dbReference type="EMBL" id="EGV44460.1"/>
    </source>
</evidence>
<feature type="domain" description="Glycosyltransferase 2-like" evidence="2">
    <location>
        <begin position="4"/>
        <end position="114"/>
    </location>
</feature>
<proteinExistence type="predicted"/>
<dbReference type="RefSeq" id="WP_008635705.1">
    <property type="nucleotide sequence ID" value="NZ_AFXZ01000009.1"/>
</dbReference>
<dbReference type="PATRIC" id="fig|1046627.3.peg.646"/>
<dbReference type="InterPro" id="IPR027791">
    <property type="entry name" value="Galactosyl_T_C"/>
</dbReference>
<dbReference type="Pfam" id="PF02709">
    <property type="entry name" value="Glyco_transf_7C"/>
    <property type="match status" value="1"/>
</dbReference>
<dbReference type="InterPro" id="IPR029044">
    <property type="entry name" value="Nucleotide-diphossugar_trans"/>
</dbReference>
<keyword evidence="5" id="KW-1185">Reference proteome</keyword>